<gene>
    <name evidence="5" type="ORF">FKW77_003099</name>
</gene>
<accession>A0A517LDN5</accession>
<dbReference type="GO" id="GO:0005874">
    <property type="term" value="C:microtubule"/>
    <property type="evidence" value="ECO:0007669"/>
    <property type="project" value="TreeGrafter"/>
</dbReference>
<dbReference type="GO" id="GO:0003924">
    <property type="term" value="F:GTPase activity"/>
    <property type="evidence" value="ECO:0007669"/>
    <property type="project" value="InterPro"/>
</dbReference>
<evidence type="ECO:0000259" key="4">
    <source>
        <dbReference type="PROSITE" id="PS51718"/>
    </source>
</evidence>
<proteinExistence type="predicted"/>
<dbReference type="InterPro" id="IPR027417">
    <property type="entry name" value="P-loop_NTPase"/>
</dbReference>
<dbReference type="GO" id="GO:0016020">
    <property type="term" value="C:membrane"/>
    <property type="evidence" value="ECO:0007669"/>
    <property type="project" value="TreeGrafter"/>
</dbReference>
<dbReference type="AlphaFoldDB" id="A0A517LDN5"/>
<dbReference type="PROSITE" id="PS51388">
    <property type="entry name" value="GED"/>
    <property type="match status" value="1"/>
</dbReference>
<dbReference type="SUPFAM" id="SSF52540">
    <property type="entry name" value="P-loop containing nucleoside triphosphate hydrolases"/>
    <property type="match status" value="1"/>
</dbReference>
<dbReference type="Pfam" id="PF01031">
    <property type="entry name" value="Dynamin_M"/>
    <property type="match status" value="1"/>
</dbReference>
<evidence type="ECO:0000259" key="3">
    <source>
        <dbReference type="PROSITE" id="PS51388"/>
    </source>
</evidence>
<dbReference type="Pfam" id="PF00350">
    <property type="entry name" value="Dynamin_N"/>
    <property type="match status" value="1"/>
</dbReference>
<dbReference type="CDD" id="cd08771">
    <property type="entry name" value="DLP_1"/>
    <property type="match status" value="1"/>
</dbReference>
<dbReference type="GO" id="GO:0048312">
    <property type="term" value="P:intracellular distribution of mitochondria"/>
    <property type="evidence" value="ECO:0007669"/>
    <property type="project" value="TreeGrafter"/>
</dbReference>
<dbReference type="GO" id="GO:0016559">
    <property type="term" value="P:peroxisome fission"/>
    <property type="evidence" value="ECO:0007669"/>
    <property type="project" value="TreeGrafter"/>
</dbReference>
<dbReference type="STRING" id="50376.A0A517LDN5"/>
<reference evidence="5 6" key="1">
    <citation type="submission" date="2019-07" db="EMBL/GenBank/DDBJ databases">
        <title>Finished genome of Venturia effusa.</title>
        <authorList>
            <person name="Young C.A."/>
            <person name="Cox M.P."/>
            <person name="Ganley A.R.D."/>
            <person name="David W.J."/>
        </authorList>
    </citation>
    <scope>NUCLEOTIDE SEQUENCE [LARGE SCALE GENOMIC DNA]</scope>
    <source>
        <strain evidence="6">albino</strain>
    </source>
</reference>
<keyword evidence="2" id="KW-0342">GTP-binding</keyword>
<feature type="domain" description="GED" evidence="3">
    <location>
        <begin position="591"/>
        <end position="682"/>
    </location>
</feature>
<organism evidence="5 6">
    <name type="scientific">Venturia effusa</name>
    <dbReference type="NCBI Taxonomy" id="50376"/>
    <lineage>
        <taxon>Eukaryota</taxon>
        <taxon>Fungi</taxon>
        <taxon>Dikarya</taxon>
        <taxon>Ascomycota</taxon>
        <taxon>Pezizomycotina</taxon>
        <taxon>Dothideomycetes</taxon>
        <taxon>Pleosporomycetidae</taxon>
        <taxon>Venturiales</taxon>
        <taxon>Venturiaceae</taxon>
        <taxon>Venturia</taxon>
    </lineage>
</organism>
<dbReference type="PANTHER" id="PTHR11566">
    <property type="entry name" value="DYNAMIN"/>
    <property type="match status" value="1"/>
</dbReference>
<dbReference type="PANTHER" id="PTHR11566:SF66">
    <property type="entry name" value="INTERFERON-INDUCED GTP-BINDING PROTEIN MX"/>
    <property type="match status" value="1"/>
</dbReference>
<dbReference type="InterPro" id="IPR045063">
    <property type="entry name" value="Dynamin_N"/>
</dbReference>
<dbReference type="InterPro" id="IPR000375">
    <property type="entry name" value="Dynamin_stalk"/>
</dbReference>
<dbReference type="SMART" id="SM00053">
    <property type="entry name" value="DYNc"/>
    <property type="match status" value="1"/>
</dbReference>
<dbReference type="PROSITE" id="PS51718">
    <property type="entry name" value="G_DYNAMIN_2"/>
    <property type="match status" value="1"/>
</dbReference>
<dbReference type="InterPro" id="IPR030381">
    <property type="entry name" value="G_DYNAMIN_dom"/>
</dbReference>
<dbReference type="PRINTS" id="PR00195">
    <property type="entry name" value="DYNAMIN"/>
</dbReference>
<dbReference type="InterPro" id="IPR001401">
    <property type="entry name" value="Dynamin_GTPase"/>
</dbReference>
<keyword evidence="1" id="KW-0547">Nucleotide-binding</keyword>
<dbReference type="GO" id="GO:0008017">
    <property type="term" value="F:microtubule binding"/>
    <property type="evidence" value="ECO:0007669"/>
    <property type="project" value="TreeGrafter"/>
</dbReference>
<dbReference type="GO" id="GO:0000266">
    <property type="term" value="P:mitochondrial fission"/>
    <property type="evidence" value="ECO:0007669"/>
    <property type="project" value="TreeGrafter"/>
</dbReference>
<evidence type="ECO:0000256" key="2">
    <source>
        <dbReference type="ARBA" id="ARBA00023134"/>
    </source>
</evidence>
<dbReference type="InterPro" id="IPR020850">
    <property type="entry name" value="GED_dom"/>
</dbReference>
<protein>
    <recommendedName>
        <fullName evidence="7">GED domain-containing protein</fullName>
    </recommendedName>
</protein>
<dbReference type="InterPro" id="IPR022812">
    <property type="entry name" value="Dynamin"/>
</dbReference>
<evidence type="ECO:0000256" key="1">
    <source>
        <dbReference type="ARBA" id="ARBA00022741"/>
    </source>
</evidence>
<dbReference type="EMBL" id="CP042194">
    <property type="protein sequence ID" value="QDS73696.1"/>
    <property type="molecule type" value="Genomic_DNA"/>
</dbReference>
<evidence type="ECO:0000313" key="5">
    <source>
        <dbReference type="EMBL" id="QDS73696.1"/>
    </source>
</evidence>
<dbReference type="GO" id="GO:0005525">
    <property type="term" value="F:GTP binding"/>
    <property type="evidence" value="ECO:0007669"/>
    <property type="project" value="InterPro"/>
</dbReference>
<dbReference type="OrthoDB" id="415706at2759"/>
<keyword evidence="6" id="KW-1185">Reference proteome</keyword>
<evidence type="ECO:0000313" key="6">
    <source>
        <dbReference type="Proteomes" id="UP000316270"/>
    </source>
</evidence>
<evidence type="ECO:0008006" key="7">
    <source>
        <dbReference type="Google" id="ProtNLM"/>
    </source>
</evidence>
<dbReference type="Proteomes" id="UP000316270">
    <property type="component" value="Chromosome 10"/>
</dbReference>
<dbReference type="Gene3D" id="3.40.50.300">
    <property type="entry name" value="P-loop containing nucleotide triphosphate hydrolases"/>
    <property type="match status" value="1"/>
</dbReference>
<sequence length="682" mass="77016">MSLPRLASCGDQSVGKSAVLEAITGIPFPKDDGVCTRHATEINSRIGPINKATATLRPDTHRRPATQTRKKAWKETITDFEQLPKLIEAAMEAMELTDVGKGRTFSRDVLSIDIEGPSRPQLSLVDLPGLIQNESKRVSAEDVKVAEAITDHYISQPRTICLAIICATTDYANQGIIAKLQKVDPLGQRTLGIITKPDRVEQNSRNERNFINLALNKDIMFKLGWHVLKNRDHEENLRKCSLEERNRSEATFFEKSNWKHVDEDKRGIQALSDRIRKILFSHIKQELPNVQAEIDADLETIEEQVEKLGASRSTAGECRSFLTKLSQDCHSLSKAAIDGFYEGQYFASSGDTVSGSAPTSRLRAKIHKTNEEFVEEFRENAATYKILDDEAGPIQSTNGGKPNRKGGVRTSISKTREDALKWTKSELIQIRGRELSGNYNPLVIGHLFWEQSKHWDVFAKAHIAKVAAICKNFLSDLFQKKFPEDVKVRLWREQIDKALKTRQTNAEDELKKLIKDKSKHPINYNGSYTEAVEANRLKRKRDHISSLAETSYVYSDNGTRIPGAADVEMILSKLMRPYNGADKMDIDRHACEDTLDCLLAIYPVILETFTYNVVAQAVERHLVDDIEEIFSPVSVSQMSDKEILAIAKEPEGIKTEREFLQGRLENLQQMRSIVEEALIEPF</sequence>
<dbReference type="GO" id="GO:0006897">
    <property type="term" value="P:endocytosis"/>
    <property type="evidence" value="ECO:0007669"/>
    <property type="project" value="TreeGrafter"/>
</dbReference>
<dbReference type="GO" id="GO:0005739">
    <property type="term" value="C:mitochondrion"/>
    <property type="evidence" value="ECO:0007669"/>
    <property type="project" value="TreeGrafter"/>
</dbReference>
<name>A0A517LDN5_9PEZI</name>
<dbReference type="Gene3D" id="1.20.120.1240">
    <property type="entry name" value="Dynamin, middle domain"/>
    <property type="match status" value="1"/>
</dbReference>
<feature type="domain" description="Dynamin-type G" evidence="4">
    <location>
        <begin position="1"/>
        <end position="288"/>
    </location>
</feature>